<proteinExistence type="predicted"/>
<dbReference type="Proteomes" id="UP001176941">
    <property type="component" value="Chromosome 6"/>
</dbReference>
<evidence type="ECO:0000313" key="3">
    <source>
        <dbReference type="Proteomes" id="UP001176941"/>
    </source>
</evidence>
<evidence type="ECO:0000313" key="2">
    <source>
        <dbReference type="EMBL" id="CAI9177232.1"/>
    </source>
</evidence>
<feature type="compositionally biased region" description="Polar residues" evidence="1">
    <location>
        <begin position="163"/>
        <end position="173"/>
    </location>
</feature>
<accession>A0ABN8ZTE9</accession>
<keyword evidence="3" id="KW-1185">Reference proteome</keyword>
<reference evidence="2" key="1">
    <citation type="submission" date="2023-04" db="EMBL/GenBank/DDBJ databases">
        <authorList>
            <consortium name="ELIXIR-Norway"/>
        </authorList>
    </citation>
    <scope>NUCLEOTIDE SEQUENCE [LARGE SCALE GENOMIC DNA]</scope>
</reference>
<feature type="region of interest" description="Disordered" evidence="1">
    <location>
        <begin position="1"/>
        <end position="22"/>
    </location>
</feature>
<organism evidence="2 3">
    <name type="scientific">Rangifer tarandus platyrhynchus</name>
    <name type="common">Svalbard reindeer</name>
    <dbReference type="NCBI Taxonomy" id="3082113"/>
    <lineage>
        <taxon>Eukaryota</taxon>
        <taxon>Metazoa</taxon>
        <taxon>Chordata</taxon>
        <taxon>Craniata</taxon>
        <taxon>Vertebrata</taxon>
        <taxon>Euteleostomi</taxon>
        <taxon>Mammalia</taxon>
        <taxon>Eutheria</taxon>
        <taxon>Laurasiatheria</taxon>
        <taxon>Artiodactyla</taxon>
        <taxon>Ruminantia</taxon>
        <taxon>Pecora</taxon>
        <taxon>Cervidae</taxon>
        <taxon>Odocoileinae</taxon>
        <taxon>Rangifer</taxon>
    </lineage>
</organism>
<sequence>MVPAQSPRRNPEKEDGGREQEQRYSRALQALCHLICLSLLHKDAPRTCPQYSLPAPGTASPPRIYSVLHAHRRGKHPLEPERPRGSLCVYFHLGWLMSGHHRPDSGVGKFRETPGGGSCVLEGLGLLLCPPGIPFSPCNLLFSVERLADVGSVLPRAGDPLGNEQNGESSQPEATLPGWLGGQPDPLLD</sequence>
<protein>
    <submittedName>
        <fullName evidence="2">Uncharacterized protein</fullName>
    </submittedName>
</protein>
<dbReference type="EMBL" id="OX459942">
    <property type="protein sequence ID" value="CAI9177232.1"/>
    <property type="molecule type" value="Genomic_DNA"/>
</dbReference>
<evidence type="ECO:0000256" key="1">
    <source>
        <dbReference type="SAM" id="MobiDB-lite"/>
    </source>
</evidence>
<gene>
    <name evidence="2" type="ORF">MRATA1EN1_LOCUS26194</name>
</gene>
<feature type="region of interest" description="Disordered" evidence="1">
    <location>
        <begin position="158"/>
        <end position="189"/>
    </location>
</feature>
<name>A0ABN8ZTE9_RANTA</name>
<feature type="compositionally biased region" description="Basic and acidic residues" evidence="1">
    <location>
        <begin position="9"/>
        <end position="22"/>
    </location>
</feature>